<accession>A0ABD2NKJ0</accession>
<comment type="caution">
    <text evidence="1">The sequence shown here is derived from an EMBL/GenBank/DDBJ whole genome shotgun (WGS) entry which is preliminary data.</text>
</comment>
<evidence type="ECO:0000313" key="1">
    <source>
        <dbReference type="EMBL" id="KAL3279271.1"/>
    </source>
</evidence>
<dbReference type="EMBL" id="JABFTP020000124">
    <property type="protein sequence ID" value="KAL3279271.1"/>
    <property type="molecule type" value="Genomic_DNA"/>
</dbReference>
<dbReference type="Proteomes" id="UP001516400">
    <property type="component" value="Unassembled WGS sequence"/>
</dbReference>
<dbReference type="AlphaFoldDB" id="A0ABD2NKJ0"/>
<evidence type="ECO:0000313" key="2">
    <source>
        <dbReference type="Proteomes" id="UP001516400"/>
    </source>
</evidence>
<sequence>DFLMTFGFEITVFEATRDSKCLDNVLINFKCHRNFKSGMRDPGLSDHSAVSIDVDSCRVNEGVTMR</sequence>
<organism evidence="1 2">
    <name type="scientific">Cryptolaemus montrouzieri</name>
    <dbReference type="NCBI Taxonomy" id="559131"/>
    <lineage>
        <taxon>Eukaryota</taxon>
        <taxon>Metazoa</taxon>
        <taxon>Ecdysozoa</taxon>
        <taxon>Arthropoda</taxon>
        <taxon>Hexapoda</taxon>
        <taxon>Insecta</taxon>
        <taxon>Pterygota</taxon>
        <taxon>Neoptera</taxon>
        <taxon>Endopterygota</taxon>
        <taxon>Coleoptera</taxon>
        <taxon>Polyphaga</taxon>
        <taxon>Cucujiformia</taxon>
        <taxon>Coccinelloidea</taxon>
        <taxon>Coccinellidae</taxon>
        <taxon>Scymninae</taxon>
        <taxon>Scymnini</taxon>
        <taxon>Cryptolaemus</taxon>
    </lineage>
</organism>
<feature type="non-terminal residue" evidence="1">
    <location>
        <position position="66"/>
    </location>
</feature>
<name>A0ABD2NKJ0_9CUCU</name>
<proteinExistence type="predicted"/>
<reference evidence="1 2" key="1">
    <citation type="journal article" date="2021" name="BMC Biol.">
        <title>Horizontally acquired antibacterial genes associated with adaptive radiation of ladybird beetles.</title>
        <authorList>
            <person name="Li H.S."/>
            <person name="Tang X.F."/>
            <person name="Huang Y.H."/>
            <person name="Xu Z.Y."/>
            <person name="Chen M.L."/>
            <person name="Du X.Y."/>
            <person name="Qiu B.Y."/>
            <person name="Chen P.T."/>
            <person name="Zhang W."/>
            <person name="Slipinski A."/>
            <person name="Escalona H.E."/>
            <person name="Waterhouse R.M."/>
            <person name="Zwick A."/>
            <person name="Pang H."/>
        </authorList>
    </citation>
    <scope>NUCLEOTIDE SEQUENCE [LARGE SCALE GENOMIC DNA]</scope>
    <source>
        <strain evidence="1">SYSU2018</strain>
    </source>
</reference>
<protein>
    <submittedName>
        <fullName evidence="1">Uncharacterized protein</fullName>
    </submittedName>
</protein>
<gene>
    <name evidence="1" type="ORF">HHI36_016781</name>
</gene>
<keyword evidence="2" id="KW-1185">Reference proteome</keyword>
<feature type="non-terminal residue" evidence="1">
    <location>
        <position position="1"/>
    </location>
</feature>